<evidence type="ECO:0000313" key="3">
    <source>
        <dbReference type="EMBL" id="KAK9161696.1"/>
    </source>
</evidence>
<organism evidence="3 4">
    <name type="scientific">Stephania yunnanensis</name>
    <dbReference type="NCBI Taxonomy" id="152371"/>
    <lineage>
        <taxon>Eukaryota</taxon>
        <taxon>Viridiplantae</taxon>
        <taxon>Streptophyta</taxon>
        <taxon>Embryophyta</taxon>
        <taxon>Tracheophyta</taxon>
        <taxon>Spermatophyta</taxon>
        <taxon>Magnoliopsida</taxon>
        <taxon>Ranunculales</taxon>
        <taxon>Menispermaceae</taxon>
        <taxon>Menispermoideae</taxon>
        <taxon>Cissampelideae</taxon>
        <taxon>Stephania</taxon>
    </lineage>
</organism>
<name>A0AAP0Q2Z7_9MAGN</name>
<dbReference type="PANTHER" id="PTHR47481">
    <property type="match status" value="1"/>
</dbReference>
<dbReference type="InterPro" id="IPR001584">
    <property type="entry name" value="Integrase_cat-core"/>
</dbReference>
<evidence type="ECO:0000256" key="1">
    <source>
        <dbReference type="SAM" id="MobiDB-lite"/>
    </source>
</evidence>
<dbReference type="EMBL" id="JBBNAF010000003">
    <property type="protein sequence ID" value="KAK9161696.1"/>
    <property type="molecule type" value="Genomic_DNA"/>
</dbReference>
<feature type="domain" description="Integrase catalytic" evidence="2">
    <location>
        <begin position="436"/>
        <end position="600"/>
    </location>
</feature>
<dbReference type="Pfam" id="PF13976">
    <property type="entry name" value="gag_pre-integrs"/>
    <property type="match status" value="1"/>
</dbReference>
<feature type="region of interest" description="Disordered" evidence="1">
    <location>
        <begin position="134"/>
        <end position="189"/>
    </location>
</feature>
<dbReference type="InterPro" id="IPR012337">
    <property type="entry name" value="RNaseH-like_sf"/>
</dbReference>
<comment type="caution">
    <text evidence="3">The sequence shown here is derived from an EMBL/GenBank/DDBJ whole genome shotgun (WGS) entry which is preliminary data.</text>
</comment>
<dbReference type="Pfam" id="PF22936">
    <property type="entry name" value="Pol_BBD"/>
    <property type="match status" value="1"/>
</dbReference>
<gene>
    <name evidence="3" type="ORF">Syun_008037</name>
</gene>
<dbReference type="SUPFAM" id="SSF53098">
    <property type="entry name" value="Ribonuclease H-like"/>
    <property type="match status" value="1"/>
</dbReference>
<dbReference type="GO" id="GO:0003676">
    <property type="term" value="F:nucleic acid binding"/>
    <property type="evidence" value="ECO:0007669"/>
    <property type="project" value="InterPro"/>
</dbReference>
<accession>A0AAP0Q2Z7</accession>
<dbReference type="Pfam" id="PF00665">
    <property type="entry name" value="rve"/>
    <property type="match status" value="1"/>
</dbReference>
<dbReference type="InterPro" id="IPR054722">
    <property type="entry name" value="PolX-like_BBD"/>
</dbReference>
<dbReference type="Gene3D" id="3.30.420.10">
    <property type="entry name" value="Ribonuclease H-like superfamily/Ribonuclease H"/>
    <property type="match status" value="1"/>
</dbReference>
<dbReference type="InterPro" id="IPR025724">
    <property type="entry name" value="GAG-pre-integrase_dom"/>
</dbReference>
<dbReference type="Pfam" id="PF14223">
    <property type="entry name" value="Retrotran_gag_2"/>
    <property type="match status" value="1"/>
</dbReference>
<reference evidence="3 4" key="1">
    <citation type="submission" date="2024-01" db="EMBL/GenBank/DDBJ databases">
        <title>Genome assemblies of Stephania.</title>
        <authorList>
            <person name="Yang L."/>
        </authorList>
    </citation>
    <scope>NUCLEOTIDE SEQUENCE [LARGE SCALE GENOMIC DNA]</scope>
    <source>
        <strain evidence="3">YNDBR</strain>
        <tissue evidence="3">Leaf</tissue>
    </source>
</reference>
<protein>
    <recommendedName>
        <fullName evidence="2">Integrase catalytic domain-containing protein</fullName>
    </recommendedName>
</protein>
<keyword evidence="4" id="KW-1185">Reference proteome</keyword>
<proteinExistence type="predicted"/>
<feature type="compositionally biased region" description="Low complexity" evidence="1">
    <location>
        <begin position="169"/>
        <end position="185"/>
    </location>
</feature>
<dbReference type="InterPro" id="IPR036397">
    <property type="entry name" value="RNaseH_sf"/>
</dbReference>
<dbReference type="PROSITE" id="PS50994">
    <property type="entry name" value="INTEGRASE"/>
    <property type="match status" value="1"/>
</dbReference>
<evidence type="ECO:0000259" key="2">
    <source>
        <dbReference type="PROSITE" id="PS50994"/>
    </source>
</evidence>
<sequence>MTQIVGLNTAAEIWDALETIFSAVSKAKIMQLRLQLQRQKNRGLSMIDFLLKIKSITDNLAAIGEPVKEQDQVLYISGGLGAEYNSFVISATTRTDSVTLEEIHSMLLTHEARLEQQHSIDPTNLIQANVVSAQSRKNHSPPMQFNNTSGGNNFYSKQNRSRGRGGFSTGRNQGRGRFNGGRFNNSQTFPSNNDRPICQVCGKMGHTTIDCWHHYDQNFQPNVNASPTAMLASFSATNDTSWFMDTGATHHMTPNSSNLAAPTTYHGKKKVFVGNGYGLSITNIGHSLLGENATLKLHNILHVPKLSHNLISVPKLCYENDVLVEFNACGFVVKDSETKKALLQGKLEHGLYKVGDGGLCKLSALASSPTSSTCLLHSCNSNKSSLWHCRLGHPSISIVNKVLSTCRLPYEVNSHVCSVCQMAKSHRLPFALSESRASAPLHLVHSDLWGPAPQAEINGARYFAVFVDDFSRFSRLYLLHSKDQLISAFIQFKTMAEKQLDSSIKIPQTDGGGEFQKVDNLLTAHGIIHRVSCPYTSQQNGRVERKHHHVVETGLALLAQSSMPMVFWPFAFPSAVYLIDRLPTSTLANISPYEIIYKQVPQYNLLRVFGCACLLKRRYLYIWPATSPPPHKHQN</sequence>
<evidence type="ECO:0000313" key="4">
    <source>
        <dbReference type="Proteomes" id="UP001420932"/>
    </source>
</evidence>
<dbReference type="Proteomes" id="UP001420932">
    <property type="component" value="Unassembled WGS sequence"/>
</dbReference>
<feature type="compositionally biased region" description="Polar residues" evidence="1">
    <location>
        <begin position="134"/>
        <end position="158"/>
    </location>
</feature>
<dbReference type="AlphaFoldDB" id="A0AAP0Q2Z7"/>
<dbReference type="GO" id="GO:0015074">
    <property type="term" value="P:DNA integration"/>
    <property type="evidence" value="ECO:0007669"/>
    <property type="project" value="InterPro"/>
</dbReference>
<dbReference type="PANTHER" id="PTHR47481:SF22">
    <property type="entry name" value="RETROTRANSPOSON GAG DOMAIN-CONTAINING PROTEIN"/>
    <property type="match status" value="1"/>
</dbReference>